<dbReference type="PANTHER" id="PTHR11455:SF9">
    <property type="entry name" value="CRYPTOCHROME CIRCADIAN CLOCK 5 ISOFORM X1"/>
    <property type="match status" value="1"/>
</dbReference>
<dbReference type="PROSITE" id="PS51645">
    <property type="entry name" value="PHR_CRY_ALPHA_BETA"/>
    <property type="match status" value="1"/>
</dbReference>
<dbReference type="AlphaFoldDB" id="A0A6C0JGU4"/>
<dbReference type="SUPFAM" id="SSF48173">
    <property type="entry name" value="Cryptochrome/photolyase FAD-binding domain"/>
    <property type="match status" value="1"/>
</dbReference>
<dbReference type="Gene3D" id="1.25.40.80">
    <property type="match status" value="1"/>
</dbReference>
<dbReference type="Gene3D" id="1.10.579.10">
    <property type="entry name" value="DNA Cyclobutane Dipyrimidine Photolyase, subunit A, domain 3"/>
    <property type="match status" value="1"/>
</dbReference>
<keyword evidence="4" id="KW-0157">Chromophore</keyword>
<dbReference type="GO" id="GO:0071949">
    <property type="term" value="F:FAD binding"/>
    <property type="evidence" value="ECO:0007669"/>
    <property type="project" value="TreeGrafter"/>
</dbReference>
<protein>
    <recommendedName>
        <fullName evidence="5">Photolyase/cryptochrome alpha/beta domain-containing protein</fullName>
    </recommendedName>
</protein>
<dbReference type="GO" id="GO:0003904">
    <property type="term" value="F:deoxyribodipyrimidine photo-lyase activity"/>
    <property type="evidence" value="ECO:0007669"/>
    <property type="project" value="TreeGrafter"/>
</dbReference>
<feature type="domain" description="Photolyase/cryptochrome alpha/beta" evidence="5">
    <location>
        <begin position="5"/>
        <end position="136"/>
    </location>
</feature>
<keyword evidence="3" id="KW-0274">FAD</keyword>
<dbReference type="InterPro" id="IPR005101">
    <property type="entry name" value="Cryptochr/Photolyase_FAD-bd"/>
</dbReference>
<dbReference type="InterPro" id="IPR014729">
    <property type="entry name" value="Rossmann-like_a/b/a_fold"/>
</dbReference>
<dbReference type="SUPFAM" id="SSF52425">
    <property type="entry name" value="Cryptochrome/photolyase, N-terminal domain"/>
    <property type="match status" value="1"/>
</dbReference>
<dbReference type="InterPro" id="IPR036155">
    <property type="entry name" value="Crypto/Photolyase_N_sf"/>
</dbReference>
<dbReference type="Pfam" id="PF00875">
    <property type="entry name" value="DNA_photolyase"/>
    <property type="match status" value="1"/>
</dbReference>
<dbReference type="Gene3D" id="3.40.50.620">
    <property type="entry name" value="HUPs"/>
    <property type="match status" value="1"/>
</dbReference>
<evidence type="ECO:0000256" key="1">
    <source>
        <dbReference type="ARBA" id="ARBA00001974"/>
    </source>
</evidence>
<dbReference type="InterPro" id="IPR002081">
    <property type="entry name" value="Cryptochrome/DNA_photolyase_1"/>
</dbReference>
<dbReference type="PRINTS" id="PR00147">
    <property type="entry name" value="DNAPHOTLYASE"/>
</dbReference>
<dbReference type="InterPro" id="IPR018394">
    <property type="entry name" value="DNA_photolyase_1_CS_C"/>
</dbReference>
<sequence length="475" mass="55601">MVKITNGLFVFHRDFRIVDNVGLIEASKLCENLYTCFIFTPDQVSKANDYRSHNAIQFMIESLEDLEDDIHVKGGKLLIFYGKQSTILKELVSDLNIDGVYFNKDYTPYAIKRDTETLELCKKLEIDCQMYSDYYLYEPGTIQVGKVNGKEDGVAEQVHAYKKYTPFYDKVHSIAVKTPSLQRVNNLDKTTKSIKNKINLQYAYEQFTKQNDEKLVIGGRVEGIKRLKMAISKQKHYDHDRDYFTYNTTFLSAYIKFGCVSIREVYNVVKREFGASHGIIRELIWREFFAHVLYAYPEVVGQSYQPRYRGIHWHNSQSQFEKWACGRTGFPIVDASMRQMNTTGYMHNRGRMTVSSFLVKVLLIDWRKGEKYFAQLLTDYDIASNNGGWQGSSSTGVDMKPYFRDMNPWIQSNKFDKDAEFIKKWIPELEGVDAKDIHKWSIMCNDPKYKNIDYPKPMVDYDEQKKKMLEMYKDA</sequence>
<keyword evidence="2" id="KW-0285">Flavoprotein</keyword>
<comment type="cofactor">
    <cofactor evidence="1">
        <name>FAD</name>
        <dbReference type="ChEBI" id="CHEBI:57692"/>
    </cofactor>
</comment>
<dbReference type="PANTHER" id="PTHR11455">
    <property type="entry name" value="CRYPTOCHROME"/>
    <property type="match status" value="1"/>
</dbReference>
<dbReference type="PROSITE" id="PS00394">
    <property type="entry name" value="DNA_PHOTOLYASES_1_1"/>
    <property type="match status" value="1"/>
</dbReference>
<evidence type="ECO:0000256" key="4">
    <source>
        <dbReference type="ARBA" id="ARBA00022991"/>
    </source>
</evidence>
<dbReference type="InterPro" id="IPR036134">
    <property type="entry name" value="Crypto/Photolyase_FAD-like_sf"/>
</dbReference>
<evidence type="ECO:0000313" key="6">
    <source>
        <dbReference type="EMBL" id="QHU04070.1"/>
    </source>
</evidence>
<dbReference type="Pfam" id="PF03441">
    <property type="entry name" value="FAD_binding_7"/>
    <property type="match status" value="1"/>
</dbReference>
<dbReference type="GO" id="GO:0006950">
    <property type="term" value="P:response to stress"/>
    <property type="evidence" value="ECO:0007669"/>
    <property type="project" value="UniProtKB-ARBA"/>
</dbReference>
<evidence type="ECO:0000259" key="5">
    <source>
        <dbReference type="PROSITE" id="PS51645"/>
    </source>
</evidence>
<proteinExistence type="predicted"/>
<dbReference type="EMBL" id="MN740390">
    <property type="protein sequence ID" value="QHU04070.1"/>
    <property type="molecule type" value="Genomic_DNA"/>
</dbReference>
<evidence type="ECO:0000256" key="2">
    <source>
        <dbReference type="ARBA" id="ARBA00022630"/>
    </source>
</evidence>
<reference evidence="6" key="1">
    <citation type="journal article" date="2020" name="Nature">
        <title>Giant virus diversity and host interactions through global metagenomics.</title>
        <authorList>
            <person name="Schulz F."/>
            <person name="Roux S."/>
            <person name="Paez-Espino D."/>
            <person name="Jungbluth S."/>
            <person name="Walsh D.A."/>
            <person name="Denef V.J."/>
            <person name="McMahon K.D."/>
            <person name="Konstantinidis K.T."/>
            <person name="Eloe-Fadrosh E.A."/>
            <person name="Kyrpides N.C."/>
            <person name="Woyke T."/>
        </authorList>
    </citation>
    <scope>NUCLEOTIDE SEQUENCE</scope>
    <source>
        <strain evidence="6">GVMAG-M-3300027708-20</strain>
    </source>
</reference>
<dbReference type="InterPro" id="IPR006050">
    <property type="entry name" value="DNA_photolyase_N"/>
</dbReference>
<dbReference type="GO" id="GO:0006139">
    <property type="term" value="P:nucleobase-containing compound metabolic process"/>
    <property type="evidence" value="ECO:0007669"/>
    <property type="project" value="UniProtKB-ARBA"/>
</dbReference>
<accession>A0A6C0JGU4</accession>
<dbReference type="GO" id="GO:0003677">
    <property type="term" value="F:DNA binding"/>
    <property type="evidence" value="ECO:0007669"/>
    <property type="project" value="TreeGrafter"/>
</dbReference>
<organism evidence="6">
    <name type="scientific">viral metagenome</name>
    <dbReference type="NCBI Taxonomy" id="1070528"/>
    <lineage>
        <taxon>unclassified sequences</taxon>
        <taxon>metagenomes</taxon>
        <taxon>organismal metagenomes</taxon>
    </lineage>
</organism>
<name>A0A6C0JGU4_9ZZZZ</name>
<evidence type="ECO:0000256" key="3">
    <source>
        <dbReference type="ARBA" id="ARBA00022827"/>
    </source>
</evidence>